<dbReference type="CDD" id="cd00201">
    <property type="entry name" value="WW"/>
    <property type="match status" value="2"/>
</dbReference>
<feature type="compositionally biased region" description="Polar residues" evidence="10">
    <location>
        <begin position="281"/>
        <end position="306"/>
    </location>
</feature>
<accession>A0A834ZZM7</accession>
<evidence type="ECO:0000256" key="5">
    <source>
        <dbReference type="ARBA" id="ARBA00023242"/>
    </source>
</evidence>
<dbReference type="PROSITE" id="PS01159">
    <property type="entry name" value="WW_DOMAIN_1"/>
    <property type="match status" value="1"/>
</dbReference>
<evidence type="ECO:0000256" key="7">
    <source>
        <dbReference type="ARBA" id="ARBA00061317"/>
    </source>
</evidence>
<dbReference type="PANTHER" id="PTHR11864:SF0">
    <property type="entry name" value="PRP40 PRE-MRNA PROCESSING FACTOR 40 HOMOLOG A (YEAST)"/>
    <property type="match status" value="1"/>
</dbReference>
<dbReference type="Gene3D" id="1.10.10.440">
    <property type="entry name" value="FF domain"/>
    <property type="match status" value="5"/>
</dbReference>
<feature type="compositionally biased region" description="Polar residues" evidence="10">
    <location>
        <begin position="364"/>
        <end position="376"/>
    </location>
</feature>
<feature type="domain" description="WW" evidence="11">
    <location>
        <begin position="227"/>
        <end position="260"/>
    </location>
</feature>
<feature type="compositionally biased region" description="Basic residues" evidence="10">
    <location>
        <begin position="901"/>
        <end position="910"/>
    </location>
</feature>
<feature type="coiled-coil region" evidence="9">
    <location>
        <begin position="465"/>
        <end position="492"/>
    </location>
</feature>
<feature type="compositionally biased region" description="Basic and acidic residues" evidence="10">
    <location>
        <begin position="890"/>
        <end position="900"/>
    </location>
</feature>
<dbReference type="GO" id="GO:0005685">
    <property type="term" value="C:U1 snRNP"/>
    <property type="evidence" value="ECO:0007669"/>
    <property type="project" value="TreeGrafter"/>
</dbReference>
<feature type="compositionally biased region" description="Acidic residues" evidence="10">
    <location>
        <begin position="973"/>
        <end position="984"/>
    </location>
</feature>
<feature type="domain" description="FF" evidence="12">
    <location>
        <begin position="424"/>
        <end position="478"/>
    </location>
</feature>
<dbReference type="Gene3D" id="2.20.70.10">
    <property type="match status" value="2"/>
</dbReference>
<dbReference type="FunFam" id="1.10.10.440:FF:000026">
    <property type="entry name" value="Pre-mRNA-processing protein 40A"/>
    <property type="match status" value="1"/>
</dbReference>
<dbReference type="SUPFAM" id="SSF51045">
    <property type="entry name" value="WW domain"/>
    <property type="match status" value="2"/>
</dbReference>
<evidence type="ECO:0000256" key="1">
    <source>
        <dbReference type="ARBA" id="ARBA00004123"/>
    </source>
</evidence>
<dbReference type="InterPro" id="IPR039726">
    <property type="entry name" value="Prp40-like"/>
</dbReference>
<dbReference type="EMBL" id="JACEFO010003185">
    <property type="protein sequence ID" value="KAF8643496.1"/>
    <property type="molecule type" value="Genomic_DNA"/>
</dbReference>
<dbReference type="FunFam" id="2.20.70.10:FF:000127">
    <property type="entry name" value="Pre-mRNA-processing protein 40A"/>
    <property type="match status" value="1"/>
</dbReference>
<reference evidence="13" key="1">
    <citation type="submission" date="2020-07" db="EMBL/GenBank/DDBJ databases">
        <title>Genome sequence and genetic diversity analysis of an under-domesticated orphan crop, white fonio (Digitaria exilis).</title>
        <authorList>
            <person name="Bennetzen J.L."/>
            <person name="Chen S."/>
            <person name="Ma X."/>
            <person name="Wang X."/>
            <person name="Yssel A.E.J."/>
            <person name="Chaluvadi S.R."/>
            <person name="Johnson M."/>
            <person name="Gangashetty P."/>
            <person name="Hamidou F."/>
            <person name="Sanogo M.D."/>
            <person name="Zwaenepoel A."/>
            <person name="Wallace J."/>
            <person name="Van De Peer Y."/>
            <person name="Van Deynze A."/>
        </authorList>
    </citation>
    <scope>NUCLEOTIDE SEQUENCE</scope>
    <source>
        <tissue evidence="13">Leaves</tissue>
    </source>
</reference>
<dbReference type="FunFam" id="1.10.10.440:FF:000024">
    <property type="entry name" value="Pre-mRNA-processing protein 40A"/>
    <property type="match status" value="1"/>
</dbReference>
<dbReference type="GO" id="GO:0071004">
    <property type="term" value="C:U2-type prespliceosome"/>
    <property type="evidence" value="ECO:0007669"/>
    <property type="project" value="TreeGrafter"/>
</dbReference>
<dbReference type="GO" id="GO:0070063">
    <property type="term" value="F:RNA polymerase binding"/>
    <property type="evidence" value="ECO:0007669"/>
    <property type="project" value="UniProtKB-ARBA"/>
</dbReference>
<dbReference type="InterPro" id="IPR002713">
    <property type="entry name" value="FF_domain"/>
</dbReference>
<dbReference type="SMART" id="SM00456">
    <property type="entry name" value="WW"/>
    <property type="match status" value="2"/>
</dbReference>
<keyword evidence="4" id="KW-0508">mRNA splicing</keyword>
<feature type="domain" description="FF" evidence="12">
    <location>
        <begin position="756"/>
        <end position="821"/>
    </location>
</feature>
<dbReference type="FunFam" id="1.10.10.440:FF:000013">
    <property type="entry name" value="pre-mRNA-processing protein 40A isoform X1"/>
    <property type="match status" value="1"/>
</dbReference>
<feature type="compositionally biased region" description="Polar residues" evidence="10">
    <location>
        <begin position="315"/>
        <end position="357"/>
    </location>
</feature>
<feature type="domain" description="WW" evidence="11">
    <location>
        <begin position="186"/>
        <end position="219"/>
    </location>
</feature>
<evidence type="ECO:0000256" key="6">
    <source>
        <dbReference type="ARBA" id="ARBA00056384"/>
    </source>
</evidence>
<dbReference type="InterPro" id="IPR001202">
    <property type="entry name" value="WW_dom"/>
</dbReference>
<evidence type="ECO:0000259" key="12">
    <source>
        <dbReference type="PROSITE" id="PS51676"/>
    </source>
</evidence>
<evidence type="ECO:0000259" key="11">
    <source>
        <dbReference type="PROSITE" id="PS50020"/>
    </source>
</evidence>
<feature type="region of interest" description="Disordered" evidence="10">
    <location>
        <begin position="175"/>
        <end position="200"/>
    </location>
</feature>
<dbReference type="FunFam" id="2.20.70.10:FF:000228">
    <property type="entry name" value="Pre-mRNA-processing protein 40A"/>
    <property type="match status" value="1"/>
</dbReference>
<evidence type="ECO:0000313" key="13">
    <source>
        <dbReference type="EMBL" id="KAF8643496.1"/>
    </source>
</evidence>
<feature type="compositionally biased region" description="Polar residues" evidence="10">
    <location>
        <begin position="82"/>
        <end position="92"/>
    </location>
</feature>
<dbReference type="Pfam" id="PF00397">
    <property type="entry name" value="WW"/>
    <property type="match status" value="2"/>
</dbReference>
<feature type="compositionally biased region" description="Basic and acidic residues" evidence="10">
    <location>
        <begin position="830"/>
        <end position="882"/>
    </location>
</feature>
<feature type="domain" description="FF" evidence="12">
    <location>
        <begin position="491"/>
        <end position="546"/>
    </location>
</feature>
<feature type="region of interest" description="Disordered" evidence="10">
    <location>
        <begin position="830"/>
        <end position="984"/>
    </location>
</feature>
<feature type="domain" description="FF" evidence="12">
    <location>
        <begin position="556"/>
        <end position="613"/>
    </location>
</feature>
<comment type="subcellular location">
    <subcellularLocation>
        <location evidence="1">Nucleus</location>
    </subcellularLocation>
</comment>
<evidence type="ECO:0000256" key="10">
    <source>
        <dbReference type="SAM" id="MobiDB-lite"/>
    </source>
</evidence>
<feature type="compositionally biased region" description="Low complexity" evidence="10">
    <location>
        <begin position="181"/>
        <end position="190"/>
    </location>
</feature>
<evidence type="ECO:0000256" key="3">
    <source>
        <dbReference type="ARBA" id="ARBA00022737"/>
    </source>
</evidence>
<dbReference type="Pfam" id="PF25432">
    <property type="entry name" value="FF_PRPF40A"/>
    <property type="match status" value="1"/>
</dbReference>
<protein>
    <recommendedName>
        <fullName evidence="15">Pre-mRNA-processing protein 40A</fullName>
    </recommendedName>
</protein>
<dbReference type="FunFam" id="1.10.10.440:FF:000022">
    <property type="entry name" value="Pre-mRNA-processing protein 40A"/>
    <property type="match status" value="1"/>
</dbReference>
<dbReference type="PROSITE" id="PS50020">
    <property type="entry name" value="WW_DOMAIN_2"/>
    <property type="match status" value="2"/>
</dbReference>
<dbReference type="OrthoDB" id="187617at2759"/>
<keyword evidence="5" id="KW-0539">Nucleus</keyword>
<feature type="coiled-coil region" evidence="9">
    <location>
        <begin position="607"/>
        <end position="636"/>
    </location>
</feature>
<dbReference type="Proteomes" id="UP000636709">
    <property type="component" value="Unassembled WGS sequence"/>
</dbReference>
<dbReference type="AlphaFoldDB" id="A0A834ZZM7"/>
<dbReference type="SUPFAM" id="SSF81698">
    <property type="entry name" value="FF domain"/>
    <property type="match status" value="5"/>
</dbReference>
<comment type="function">
    <text evidence="6">Binds the phosphorylated C-terminal domain (CTD) of the largest subunit of RNA polymerase II and functions as a scaffold for RNA processing machineries. May be involved in pre-mRNA splicing.</text>
</comment>
<dbReference type="PROSITE" id="PS51676">
    <property type="entry name" value="FF"/>
    <property type="match status" value="5"/>
</dbReference>
<evidence type="ECO:0000256" key="4">
    <source>
        <dbReference type="ARBA" id="ARBA00023187"/>
    </source>
</evidence>
<feature type="compositionally biased region" description="Low complexity" evidence="10">
    <location>
        <begin position="49"/>
        <end position="58"/>
    </location>
</feature>
<evidence type="ECO:0000256" key="9">
    <source>
        <dbReference type="SAM" id="Coils"/>
    </source>
</evidence>
<dbReference type="GO" id="GO:0003723">
    <property type="term" value="F:RNA binding"/>
    <property type="evidence" value="ECO:0007669"/>
    <property type="project" value="TreeGrafter"/>
</dbReference>
<feature type="compositionally biased region" description="Acidic residues" evidence="10">
    <location>
        <begin position="381"/>
        <end position="392"/>
    </location>
</feature>
<evidence type="ECO:0008006" key="15">
    <source>
        <dbReference type="Google" id="ProtNLM"/>
    </source>
</evidence>
<comment type="similarity">
    <text evidence="7">Belongs to the PRPF40 family.</text>
</comment>
<dbReference type="InterPro" id="IPR036020">
    <property type="entry name" value="WW_dom_sf"/>
</dbReference>
<dbReference type="PANTHER" id="PTHR11864">
    <property type="entry name" value="PRE-MRNA-PROCESSING PROTEIN PRP40"/>
    <property type="match status" value="1"/>
</dbReference>
<keyword evidence="9" id="KW-0175">Coiled coil</keyword>
<sequence length="984" mass="112299">MASNMQPSGPPQPPRPPMMGSSGQPQNLGPPMPMQFRPVVPPQQPPQFVPQAAQQFRPVGQPMPGANIGMPGQMPHFPQPGQHLSHSSQVPPASQGVPMAYQPARAMSSAPMQPQQQAAYPGGHLPTMGAPMQPPSYTYQPTSIPPVVQPWGAAPGQGAPHVTPLVQPAHQPVPATATLPSVSTSEPSSSDWQEHTAAEGKKYYYNKKTRQSSWEKPVELMTPLERADASTEWKEFTTAEGRKYYFNKVTKQSKWNIPDELKAARELAEKASNQQSDRETGTTATALVGSTASEPSTVPANQSSTAVGLMASGTHDASANSVPPSAGSSHNVDNTTSSVAGMQNGGPSTAVPVTTEVQLVATDAGSSRNNKENLSVGTAADTEDVTSAEDLEEAKKTMPVAGKINVTPLEEKTSEEEPVVYATKMDAKNAFKSLLESVNVESDWTWDQTMRVIINDKRYGALKTLGEKKQAFNEYLNQRKKFEAEEKRTKQRKARDDFLAMLEECKELTSSTRWSKAILMFEDDERFKALERPREREDIFESYLIELHKKEKAKAIEEHRRHVAEYRAFLESCDFIKATTQWRKVQERLEDDERCSRLEKIDRLDIFQEYIRHLEKEEEEHKRMQKEQVRRQERKNRDAFRKMLEEHVTDGTLTARTRWRDYCSQIKESQAYLAVASNTSGSTPKELFDDVIEELDKQYQDDKTRIKEVVKSGKIPMTTSWTLEEFQTTVLEDDALKGISTINIKLIYDDQIERLKEKEQKDAKKRQRLGENFSDLLYSITEISASSTWDDCKQLFEDSQEFRALDSETYARELFEECVVHLKERLKEKERLREEEKAKREKDREEKEKKKEKERKEKERKERDREKEKEKEKGKDRSRRDEMEIDGADVDNHGSKDRKRDKEKKHKRRHHDTDDVSSERDDKDDTKKSRRHSSDRKKSRKHTHASDSDSENRHKRHKKDRDSSRRNGAHELEDGELGEDGEVH</sequence>
<feature type="domain" description="FF" evidence="12">
    <location>
        <begin position="632"/>
        <end position="694"/>
    </location>
</feature>
<dbReference type="SMART" id="SM00441">
    <property type="entry name" value="FF"/>
    <property type="match status" value="5"/>
</dbReference>
<feature type="compositionally biased region" description="Pro residues" evidence="10">
    <location>
        <begin position="28"/>
        <end position="48"/>
    </location>
</feature>
<evidence type="ECO:0000256" key="2">
    <source>
        <dbReference type="ARBA" id="ARBA00022664"/>
    </source>
</evidence>
<feature type="compositionally biased region" description="Basic and acidic residues" evidence="10">
    <location>
        <begin position="960"/>
        <end position="972"/>
    </location>
</feature>
<dbReference type="InterPro" id="IPR036517">
    <property type="entry name" value="FF_domain_sf"/>
</dbReference>
<feature type="region of interest" description="Disordered" evidence="10">
    <location>
        <begin position="266"/>
        <end position="393"/>
    </location>
</feature>
<evidence type="ECO:0000256" key="8">
    <source>
        <dbReference type="ARBA" id="ARBA00064817"/>
    </source>
</evidence>
<comment type="subunit">
    <text evidence="8">Interacts (via the WW domains) with the phosphorylated C-terminal domain of NRPB1 (via CTD domain).</text>
</comment>
<feature type="compositionally biased region" description="Pro residues" evidence="10">
    <location>
        <begin position="8"/>
        <end position="17"/>
    </location>
</feature>
<keyword evidence="14" id="KW-1185">Reference proteome</keyword>
<name>A0A834ZZM7_9POAL</name>
<feature type="region of interest" description="Disordered" evidence="10">
    <location>
        <begin position="1"/>
        <end position="96"/>
    </location>
</feature>
<organism evidence="13 14">
    <name type="scientific">Digitaria exilis</name>
    <dbReference type="NCBI Taxonomy" id="1010633"/>
    <lineage>
        <taxon>Eukaryota</taxon>
        <taxon>Viridiplantae</taxon>
        <taxon>Streptophyta</taxon>
        <taxon>Embryophyta</taxon>
        <taxon>Tracheophyta</taxon>
        <taxon>Spermatophyta</taxon>
        <taxon>Magnoliopsida</taxon>
        <taxon>Liliopsida</taxon>
        <taxon>Poales</taxon>
        <taxon>Poaceae</taxon>
        <taxon>PACMAD clade</taxon>
        <taxon>Panicoideae</taxon>
        <taxon>Panicodae</taxon>
        <taxon>Paniceae</taxon>
        <taxon>Anthephorinae</taxon>
        <taxon>Digitaria</taxon>
    </lineage>
</organism>
<dbReference type="GO" id="GO:0045292">
    <property type="term" value="P:mRNA cis splicing, via spliceosome"/>
    <property type="evidence" value="ECO:0007669"/>
    <property type="project" value="InterPro"/>
</dbReference>
<gene>
    <name evidence="13" type="ORF">HU200_066846</name>
</gene>
<proteinExistence type="inferred from homology"/>
<feature type="compositionally biased region" description="Basic residues" evidence="10">
    <location>
        <begin position="928"/>
        <end position="943"/>
    </location>
</feature>
<dbReference type="FunFam" id="1.10.10.440:FF:000019">
    <property type="entry name" value="Pre-mRNA-processing protein 40A"/>
    <property type="match status" value="1"/>
</dbReference>
<keyword evidence="2" id="KW-0507">mRNA processing</keyword>
<evidence type="ECO:0000313" key="14">
    <source>
        <dbReference type="Proteomes" id="UP000636709"/>
    </source>
</evidence>
<comment type="caution">
    <text evidence="13">The sequence shown here is derived from an EMBL/GenBank/DDBJ whole genome shotgun (WGS) entry which is preliminary data.</text>
</comment>
<keyword evidence="3" id="KW-0677">Repeat</keyword>
<dbReference type="Pfam" id="PF01846">
    <property type="entry name" value="FF"/>
    <property type="match status" value="5"/>
</dbReference>
<feature type="compositionally biased region" description="Basic and acidic residues" evidence="10">
    <location>
        <begin position="911"/>
        <end position="927"/>
    </location>
</feature>